<protein>
    <submittedName>
        <fullName evidence="1">Uncharacterized protein</fullName>
    </submittedName>
</protein>
<keyword evidence="2" id="KW-1185">Reference proteome</keyword>
<comment type="caution">
    <text evidence="1">The sequence shown here is derived from an EMBL/GenBank/DDBJ whole genome shotgun (WGS) entry which is preliminary data.</text>
</comment>
<name>A0A939JWT7_9BACT</name>
<proteinExistence type="predicted"/>
<gene>
    <name evidence="1" type="ORF">J2I48_04995</name>
</gene>
<dbReference type="AlphaFoldDB" id="A0A939JWT7"/>
<evidence type="ECO:0000313" key="1">
    <source>
        <dbReference type="EMBL" id="MBO0930339.1"/>
    </source>
</evidence>
<accession>A0A939JWT7</accession>
<organism evidence="1 2">
    <name type="scientific">Fibrella aquatilis</name>
    <dbReference type="NCBI Taxonomy" id="2817059"/>
    <lineage>
        <taxon>Bacteria</taxon>
        <taxon>Pseudomonadati</taxon>
        <taxon>Bacteroidota</taxon>
        <taxon>Cytophagia</taxon>
        <taxon>Cytophagales</taxon>
        <taxon>Spirosomataceae</taxon>
        <taxon>Fibrella</taxon>
    </lineage>
</organism>
<dbReference type="RefSeq" id="WP_207334304.1">
    <property type="nucleotide sequence ID" value="NZ_JAFMYU010000003.1"/>
</dbReference>
<sequence length="85" mass="10222">MHSAPRRSDTSLTVYRVQYQTLQEELAHVNDDLYALRLRPWPLRLLQRGQIRLLEARAHRLQQQSDSVYRLMQRLVKQHNPNAFE</sequence>
<evidence type="ECO:0000313" key="2">
    <source>
        <dbReference type="Proteomes" id="UP000664795"/>
    </source>
</evidence>
<dbReference type="Proteomes" id="UP000664795">
    <property type="component" value="Unassembled WGS sequence"/>
</dbReference>
<reference evidence="1 2" key="1">
    <citation type="submission" date="2021-03" db="EMBL/GenBank/DDBJ databases">
        <title>Fibrella sp. HMF5036 genome sequencing and assembly.</title>
        <authorList>
            <person name="Kang H."/>
            <person name="Kim H."/>
            <person name="Bae S."/>
            <person name="Joh K."/>
        </authorList>
    </citation>
    <scope>NUCLEOTIDE SEQUENCE [LARGE SCALE GENOMIC DNA]</scope>
    <source>
        <strain evidence="1 2">HMF5036</strain>
    </source>
</reference>
<dbReference type="EMBL" id="JAFMYU010000003">
    <property type="protein sequence ID" value="MBO0930339.1"/>
    <property type="molecule type" value="Genomic_DNA"/>
</dbReference>